<dbReference type="GO" id="GO:0003697">
    <property type="term" value="F:single-stranded DNA binding"/>
    <property type="evidence" value="ECO:0007669"/>
    <property type="project" value="InterPro"/>
</dbReference>
<accession>Q2NU12</accession>
<dbReference type="Gene3D" id="2.40.50.140">
    <property type="entry name" value="Nucleic acid-binding proteins"/>
    <property type="match status" value="1"/>
</dbReference>
<dbReference type="Proteomes" id="UP000001932">
    <property type="component" value="Chromosome"/>
</dbReference>
<dbReference type="Pfam" id="PF24703">
    <property type="entry name" value="DUF7666"/>
    <property type="match status" value="1"/>
</dbReference>
<dbReference type="Proteomes" id="UP000245838">
    <property type="component" value="Chromosome sggmmb4_Chromosome"/>
</dbReference>
<evidence type="ECO:0000259" key="4">
    <source>
        <dbReference type="Pfam" id="PF24703"/>
    </source>
</evidence>
<evidence type="ECO:0000256" key="3">
    <source>
        <dbReference type="SAM" id="MobiDB-lite"/>
    </source>
</evidence>
<dbReference type="STRING" id="343509.SG1088"/>
<dbReference type="InterPro" id="IPR007499">
    <property type="entry name" value="ERF_bacteria_virus"/>
</dbReference>
<dbReference type="InterPro" id="IPR000424">
    <property type="entry name" value="Primosome_PriB/ssb"/>
</dbReference>
<dbReference type="InterPro" id="IPR012340">
    <property type="entry name" value="NA-bd_OB-fold"/>
</dbReference>
<dbReference type="Pfam" id="PF00436">
    <property type="entry name" value="SSB"/>
    <property type="match status" value="1"/>
</dbReference>
<dbReference type="EMBL" id="AP008232">
    <property type="protein sequence ID" value="BAE74363.1"/>
    <property type="molecule type" value="Genomic_DNA"/>
</dbReference>
<reference evidence="6 8" key="2">
    <citation type="submission" date="2015-05" db="EMBL/GenBank/DDBJ databases">
        <authorList>
            <person name="Goodhead I."/>
        </authorList>
    </citation>
    <scope>NUCLEOTIDE SEQUENCE [LARGE SCALE GENOMIC DNA]</scope>
    <source>
        <strain evidence="6">B4</strain>
        <strain evidence="8">morsitans</strain>
    </source>
</reference>
<dbReference type="eggNOG" id="COG0629">
    <property type="taxonomic scope" value="Bacteria"/>
</dbReference>
<dbReference type="KEGG" id="sgl:SG1088"/>
<dbReference type="CDD" id="cd04496">
    <property type="entry name" value="SSB_OBF"/>
    <property type="match status" value="1"/>
</dbReference>
<dbReference type="InterPro" id="IPR056083">
    <property type="entry name" value="DUF7666"/>
</dbReference>
<dbReference type="PROSITE" id="PS50935">
    <property type="entry name" value="SSB"/>
    <property type="match status" value="1"/>
</dbReference>
<keyword evidence="1 2" id="KW-0238">DNA-binding</keyword>
<dbReference type="AlphaFoldDB" id="Q2NU12"/>
<protein>
    <submittedName>
        <fullName evidence="6">Single-stranded DNA-binding protein</fullName>
    </submittedName>
</protein>
<feature type="domain" description="DUF7666" evidence="4">
    <location>
        <begin position="4"/>
        <end position="32"/>
    </location>
</feature>
<feature type="region of interest" description="Disordered" evidence="3">
    <location>
        <begin position="272"/>
        <end position="302"/>
    </location>
</feature>
<evidence type="ECO:0000313" key="8">
    <source>
        <dbReference type="Proteomes" id="UP000245838"/>
    </source>
</evidence>
<evidence type="ECO:0000313" key="5">
    <source>
        <dbReference type="EMBL" id="BAE74363.1"/>
    </source>
</evidence>
<proteinExistence type="predicted"/>
<evidence type="ECO:0000313" key="7">
    <source>
        <dbReference type="Proteomes" id="UP000001932"/>
    </source>
</evidence>
<evidence type="ECO:0000256" key="1">
    <source>
        <dbReference type="ARBA" id="ARBA00023125"/>
    </source>
</evidence>
<dbReference type="SUPFAM" id="SSF50249">
    <property type="entry name" value="Nucleic acid-binding proteins"/>
    <property type="match status" value="1"/>
</dbReference>
<keyword evidence="7" id="KW-1185">Reference proteome</keyword>
<evidence type="ECO:0000256" key="2">
    <source>
        <dbReference type="PROSITE-ProRule" id="PRU00252"/>
    </source>
</evidence>
<dbReference type="Pfam" id="PF04404">
    <property type="entry name" value="ERF"/>
    <property type="match status" value="1"/>
</dbReference>
<dbReference type="EMBL" id="LN854557">
    <property type="protein sequence ID" value="CRL44975.1"/>
    <property type="molecule type" value="Genomic_DNA"/>
</dbReference>
<gene>
    <name evidence="6" type="primary">ssb_3</name>
    <name evidence="5" type="ordered locus">SG1088</name>
    <name evidence="6" type="ORF">SGGMMB4_02411</name>
</gene>
<organism evidence="5 7">
    <name type="scientific">Sodalis glossinidius (strain morsitans)</name>
    <dbReference type="NCBI Taxonomy" id="343509"/>
    <lineage>
        <taxon>Bacteria</taxon>
        <taxon>Pseudomonadati</taxon>
        <taxon>Pseudomonadota</taxon>
        <taxon>Gammaproteobacteria</taxon>
        <taxon>Enterobacterales</taxon>
        <taxon>Bruguierivoracaceae</taxon>
        <taxon>Sodalis</taxon>
    </lineage>
</organism>
<evidence type="ECO:0000313" key="6">
    <source>
        <dbReference type="EMBL" id="CRL44975.1"/>
    </source>
</evidence>
<reference evidence="5 7" key="1">
    <citation type="journal article" date="2006" name="Genome Res.">
        <title>Massive genome erosion and functional adaptations provide insights into the symbiotic lifestyle of Sodalis glossinidius in the tsetse host.</title>
        <authorList>
            <person name="Toh H."/>
            <person name="Weiss B.L."/>
            <person name="Perkin S.A.H."/>
            <person name="Yamashita A."/>
            <person name="Oshima K."/>
            <person name="Hattori M."/>
            <person name="Aksoy S."/>
        </authorList>
    </citation>
    <scope>NUCLEOTIDE SEQUENCE [LARGE SCALE GENOMIC DNA]</scope>
    <source>
        <strain evidence="7">morsitans</strain>
        <strain evidence="5">Morsitans</strain>
    </source>
</reference>
<dbReference type="HOGENOM" id="CLU_921016_0_0_6"/>
<sequence length="302" mass="33066">MTKIIAYKGFNADLTCRGYQFEIGKTYHIEGDGSAADVSGVGSVAASLGAQGKNAQQGFRFWGIDQVYTALAPVLAKYGLVILPQIVERTVTERATTKGGVLFYVTVKAEFDFVATEDGSKHTVTTYGEAMSIAYKYAAFQAFCIPTEETAIDADAEVHEVAAPTPDDILKSFTEQAMTVQSLHELQIEFGKIWKPLNGTAQHSLPVKQGYGEHEKVTWVQCRMFGARAEKLPCYLTKGTKITVTGQFVLESWTAKDGTEKSTPVVIVNEIDFTSKQEGRPQQNKPTVSDEAPPPFDDNIPF</sequence>
<name>Q2NU12_SODGM</name>